<dbReference type="EMBL" id="BTGU01018754">
    <property type="protein sequence ID" value="GMN70682.1"/>
    <property type="molecule type" value="Genomic_DNA"/>
</dbReference>
<dbReference type="AlphaFoldDB" id="A0AA88E9N1"/>
<evidence type="ECO:0000313" key="2">
    <source>
        <dbReference type="EMBL" id="GMN70682.1"/>
    </source>
</evidence>
<comment type="caution">
    <text evidence="2">The sequence shown here is derived from an EMBL/GenBank/DDBJ whole genome shotgun (WGS) entry which is preliminary data.</text>
</comment>
<accession>A0AA88E9N1</accession>
<proteinExistence type="predicted"/>
<reference evidence="2" key="1">
    <citation type="submission" date="2023-07" db="EMBL/GenBank/DDBJ databases">
        <title>draft genome sequence of fig (Ficus carica).</title>
        <authorList>
            <person name="Takahashi T."/>
            <person name="Nishimura K."/>
        </authorList>
    </citation>
    <scope>NUCLEOTIDE SEQUENCE</scope>
</reference>
<sequence>MHGNSRRKIRVRRPQELAPPWGGEVGFASTWDVAEWLREALGLGCGGATGDDAAAADLARRRLWWCDGGRRCCCRSHSPSAGGCDLATVAVMVGGFPPARRRGVGALGNGTPFLSFGSIRPWLDHRRRVVRPSPSQSTADVHPRSYGRFATEPEPPEGS</sequence>
<keyword evidence="3" id="KW-1185">Reference proteome</keyword>
<protein>
    <submittedName>
        <fullName evidence="2">Uncharacterized protein</fullName>
    </submittedName>
</protein>
<evidence type="ECO:0000313" key="3">
    <source>
        <dbReference type="Proteomes" id="UP001187192"/>
    </source>
</evidence>
<dbReference type="Proteomes" id="UP001187192">
    <property type="component" value="Unassembled WGS sequence"/>
</dbReference>
<feature type="non-terminal residue" evidence="2">
    <location>
        <position position="1"/>
    </location>
</feature>
<gene>
    <name evidence="2" type="ORF">TIFTF001_055838</name>
</gene>
<name>A0AA88E9N1_FICCA</name>
<evidence type="ECO:0000256" key="1">
    <source>
        <dbReference type="SAM" id="MobiDB-lite"/>
    </source>
</evidence>
<organism evidence="2 3">
    <name type="scientific">Ficus carica</name>
    <name type="common">Common fig</name>
    <dbReference type="NCBI Taxonomy" id="3494"/>
    <lineage>
        <taxon>Eukaryota</taxon>
        <taxon>Viridiplantae</taxon>
        <taxon>Streptophyta</taxon>
        <taxon>Embryophyta</taxon>
        <taxon>Tracheophyta</taxon>
        <taxon>Spermatophyta</taxon>
        <taxon>Magnoliopsida</taxon>
        <taxon>eudicotyledons</taxon>
        <taxon>Gunneridae</taxon>
        <taxon>Pentapetalae</taxon>
        <taxon>rosids</taxon>
        <taxon>fabids</taxon>
        <taxon>Rosales</taxon>
        <taxon>Moraceae</taxon>
        <taxon>Ficeae</taxon>
        <taxon>Ficus</taxon>
    </lineage>
</organism>
<feature type="region of interest" description="Disordered" evidence="1">
    <location>
        <begin position="130"/>
        <end position="159"/>
    </location>
</feature>